<evidence type="ECO:0000256" key="7">
    <source>
        <dbReference type="ARBA" id="ARBA00023128"/>
    </source>
</evidence>
<keyword evidence="6 10" id="KW-0408">Iron</keyword>
<dbReference type="PANTHER" id="PTHR12743">
    <property type="entry name" value="CYTOCHROME C1 HEME LYASE"/>
    <property type="match status" value="1"/>
</dbReference>
<sequence>MGNQVTKPDAKEIFDRKPQTSMVHTSVNASECPMSNMEARLPSGCPIKKGAEQREVYNVYGQLVNPDNMMPANPNQEPHEDQKYPLFKDRVRSSIPKGGTDETWLYPSEQMFYNALKRKGKGDDVHEGDVPALISIHNRMNELTWAKLEEYEHVCHPGSNPKLLKFHGRPDDLSPLAWVKYMLGYGIPFDRHDWIILRENDEQVRYVIDYYHDESNSTDVEHASSKAKSNISVDVRPAVDSIASIVDRIKFPIHRAFSKKEPDSVMKGEQSHEDKKPPPTTNALSAEEVAKTFEQVQSSCHHLLQKLDTCQSEIECFQSAAALQFCTASIICPTKAQSLAEALKSQDQTKIESAFDAVTNSLNDYEAKCAHVLREEAILEARSSRQMQ</sequence>
<reference evidence="12" key="2">
    <citation type="submission" date="2011-02" db="EMBL/GenBank/DDBJ databases">
        <authorList>
            <person name="MacLean D."/>
        </authorList>
    </citation>
    <scope>NUCLEOTIDE SEQUENCE</scope>
</reference>
<evidence type="ECO:0000256" key="4">
    <source>
        <dbReference type="ARBA" id="ARBA00022723"/>
    </source>
</evidence>
<evidence type="ECO:0000313" key="12">
    <source>
        <dbReference type="EMBL" id="CCA23805.1"/>
    </source>
</evidence>
<gene>
    <name evidence="12" type="primary">AlNc14C208G8853</name>
    <name evidence="12" type="ORF">ALNC14_099490</name>
</gene>
<dbReference type="Pfam" id="PF01265">
    <property type="entry name" value="Cyto_heme_lyase"/>
    <property type="match status" value="1"/>
</dbReference>
<evidence type="ECO:0000256" key="9">
    <source>
        <dbReference type="ARBA" id="ARBA00023239"/>
    </source>
</evidence>
<evidence type="ECO:0000256" key="1">
    <source>
        <dbReference type="ARBA" id="ARBA00004273"/>
    </source>
</evidence>
<dbReference type="PROSITE" id="PS00822">
    <property type="entry name" value="CYTO_HEME_LYASE_2"/>
    <property type="match status" value="1"/>
</dbReference>
<dbReference type="HOGENOM" id="CLU_046620_0_0_1"/>
<dbReference type="GO" id="GO:0046872">
    <property type="term" value="F:metal ion binding"/>
    <property type="evidence" value="ECO:0007669"/>
    <property type="project" value="UniProtKB-KW"/>
</dbReference>
<dbReference type="EC" id="4.4.1.17" evidence="10"/>
<proteinExistence type="inferred from homology"/>
<name>F0WR45_9STRA</name>
<comment type="subcellular location">
    <subcellularLocation>
        <location evidence="1 10">Mitochondrion inner membrane</location>
    </subcellularLocation>
</comment>
<dbReference type="PANTHER" id="PTHR12743:SF8">
    <property type="entry name" value="PROTEIN HRI1"/>
    <property type="match status" value="1"/>
</dbReference>
<dbReference type="InterPro" id="IPR000511">
    <property type="entry name" value="Holocyt_c/c1_synthase"/>
</dbReference>
<comment type="catalytic activity">
    <reaction evidence="10">
        <text>holo-[cytochrome c] = apo-[cytochrome c] + heme b</text>
        <dbReference type="Rhea" id="RHEA:22648"/>
        <dbReference type="Rhea" id="RHEA-COMP:10725"/>
        <dbReference type="Rhea" id="RHEA-COMP:10726"/>
        <dbReference type="ChEBI" id="CHEBI:29950"/>
        <dbReference type="ChEBI" id="CHEBI:60344"/>
        <dbReference type="ChEBI" id="CHEBI:83739"/>
        <dbReference type="EC" id="4.4.1.17"/>
    </reaction>
</comment>
<accession>F0WR45</accession>
<keyword evidence="8 10" id="KW-0472">Membrane</keyword>
<comment type="similarity">
    <text evidence="2 10">Belongs to the cytochrome c-type heme lyase family.</text>
</comment>
<evidence type="ECO:0000256" key="11">
    <source>
        <dbReference type="SAM" id="MobiDB-lite"/>
    </source>
</evidence>
<protein>
    <recommendedName>
        <fullName evidence="10">Holocytochrome c-type synthase</fullName>
        <ecNumber evidence="10">4.4.1.17</ecNumber>
    </recommendedName>
</protein>
<keyword evidence="5 10" id="KW-0999">Mitochondrion inner membrane</keyword>
<dbReference type="GO" id="GO:0005743">
    <property type="term" value="C:mitochondrial inner membrane"/>
    <property type="evidence" value="ECO:0007669"/>
    <property type="project" value="UniProtKB-SubCell"/>
</dbReference>
<dbReference type="GO" id="GO:0004408">
    <property type="term" value="F:holocytochrome-c synthase activity"/>
    <property type="evidence" value="ECO:0007669"/>
    <property type="project" value="UniProtKB-EC"/>
</dbReference>
<feature type="compositionally biased region" description="Basic and acidic residues" evidence="11">
    <location>
        <begin position="260"/>
        <end position="277"/>
    </location>
</feature>
<reference evidence="12" key="1">
    <citation type="journal article" date="2011" name="PLoS Biol.">
        <title>Gene gain and loss during evolution of obligate parasitism in the white rust pathogen of Arabidopsis thaliana.</title>
        <authorList>
            <person name="Kemen E."/>
            <person name="Gardiner A."/>
            <person name="Schultz-Larsen T."/>
            <person name="Kemen A.C."/>
            <person name="Balmuth A.L."/>
            <person name="Robert-Seilaniantz A."/>
            <person name="Bailey K."/>
            <person name="Holub E."/>
            <person name="Studholme D.J."/>
            <person name="Maclean D."/>
            <person name="Jones J.D."/>
        </authorList>
    </citation>
    <scope>NUCLEOTIDE SEQUENCE</scope>
</reference>
<organism evidence="12">
    <name type="scientific">Albugo laibachii Nc14</name>
    <dbReference type="NCBI Taxonomy" id="890382"/>
    <lineage>
        <taxon>Eukaryota</taxon>
        <taxon>Sar</taxon>
        <taxon>Stramenopiles</taxon>
        <taxon>Oomycota</taxon>
        <taxon>Peronosporomycetes</taxon>
        <taxon>Albuginales</taxon>
        <taxon>Albuginaceae</taxon>
        <taxon>Albugo</taxon>
    </lineage>
</organism>
<keyword evidence="3 10" id="KW-0349">Heme</keyword>
<evidence type="ECO:0000256" key="2">
    <source>
        <dbReference type="ARBA" id="ARBA00007255"/>
    </source>
</evidence>
<dbReference type="AlphaFoldDB" id="F0WR45"/>
<keyword evidence="9 10" id="KW-0456">Lyase</keyword>
<evidence type="ECO:0000256" key="6">
    <source>
        <dbReference type="ARBA" id="ARBA00023004"/>
    </source>
</evidence>
<keyword evidence="4 10" id="KW-0479">Metal-binding</keyword>
<comment type="function">
    <text evidence="10">Lyase that catalyzes the covalent linking of the heme group to the cytochrome C apoprotein to produce the mature functional cytochrome.</text>
</comment>
<dbReference type="EMBL" id="FR824253">
    <property type="protein sequence ID" value="CCA23805.1"/>
    <property type="molecule type" value="Genomic_DNA"/>
</dbReference>
<evidence type="ECO:0000256" key="8">
    <source>
        <dbReference type="ARBA" id="ARBA00023136"/>
    </source>
</evidence>
<evidence type="ECO:0000256" key="5">
    <source>
        <dbReference type="ARBA" id="ARBA00022792"/>
    </source>
</evidence>
<evidence type="ECO:0000256" key="10">
    <source>
        <dbReference type="RuleBase" id="RU363130"/>
    </source>
</evidence>
<evidence type="ECO:0000256" key="3">
    <source>
        <dbReference type="ARBA" id="ARBA00022617"/>
    </source>
</evidence>
<keyword evidence="7 10" id="KW-0496">Mitochondrion</keyword>
<feature type="region of interest" description="Disordered" evidence="11">
    <location>
        <begin position="260"/>
        <end position="282"/>
    </location>
</feature>